<evidence type="ECO:0000256" key="1">
    <source>
        <dbReference type="SAM" id="Coils"/>
    </source>
</evidence>
<dbReference type="Pfam" id="PF10455">
    <property type="entry name" value="BAR_2"/>
    <property type="match status" value="1"/>
</dbReference>
<accession>A0ABR2WGA2</accession>
<dbReference type="InterPro" id="IPR018859">
    <property type="entry name" value="BAR_dom-cont"/>
</dbReference>
<proteinExistence type="predicted"/>
<keyword evidence="1" id="KW-0175">Coiled coil</keyword>
<dbReference type="InterPro" id="IPR004148">
    <property type="entry name" value="BAR_dom"/>
</dbReference>
<dbReference type="SMART" id="SM00721">
    <property type="entry name" value="BAR"/>
    <property type="match status" value="1"/>
</dbReference>
<dbReference type="InterPro" id="IPR027267">
    <property type="entry name" value="AH/BAR_dom_sf"/>
</dbReference>
<evidence type="ECO:0000313" key="3">
    <source>
        <dbReference type="EMBL" id="KAK9760553.1"/>
    </source>
</evidence>
<sequence>MDSLSAFSQKLNPLARKLTQGFGQARQLAQERFGGAGEITELPQEFTDLEKKVDAIRNVHVNLLKVTRVFMSEGYDYPLQFQESIADASRSLVKEFKQVALGENDQEDFETEEAPKTLSHALSRASSQGAEEVGLEEPLGAALFKYATTQEKLGDERMKMDNDIMKRFIQPFNATLSTNIQLAAKGCKRVHATRLNLDASKNNLKNSKPEKSEAVKLEVEEAEQELHSAIEEAMSLMRVVVETPEPLRNLADLVAAQLAYYKKGFELLSEIAPEIDEMQVTQEALYRSSRQ</sequence>
<feature type="coiled-coil region" evidence="1">
    <location>
        <begin position="212"/>
        <end position="239"/>
    </location>
</feature>
<feature type="domain" description="BAR" evidence="2">
    <location>
        <begin position="17"/>
        <end position="277"/>
    </location>
</feature>
<gene>
    <name evidence="3" type="primary">GVP36_6</name>
    <name evidence="3" type="ORF">K7432_015299</name>
</gene>
<evidence type="ECO:0000313" key="4">
    <source>
        <dbReference type="Proteomes" id="UP001479436"/>
    </source>
</evidence>
<organism evidence="3 4">
    <name type="scientific">Basidiobolus ranarum</name>
    <dbReference type="NCBI Taxonomy" id="34480"/>
    <lineage>
        <taxon>Eukaryota</taxon>
        <taxon>Fungi</taxon>
        <taxon>Fungi incertae sedis</taxon>
        <taxon>Zoopagomycota</taxon>
        <taxon>Entomophthoromycotina</taxon>
        <taxon>Basidiobolomycetes</taxon>
        <taxon>Basidiobolales</taxon>
        <taxon>Basidiobolaceae</taxon>
        <taxon>Basidiobolus</taxon>
    </lineage>
</organism>
<name>A0ABR2WGA2_9FUNG</name>
<dbReference type="Gene3D" id="1.20.1270.60">
    <property type="entry name" value="Arfaptin homology (AH) domain/BAR domain"/>
    <property type="match status" value="1"/>
</dbReference>
<protein>
    <submittedName>
        <fullName evidence="3">BAR domain-containing protein</fullName>
    </submittedName>
</protein>
<dbReference type="SUPFAM" id="SSF103657">
    <property type="entry name" value="BAR/IMD domain-like"/>
    <property type="match status" value="1"/>
</dbReference>
<dbReference type="EMBL" id="JASJQH010002033">
    <property type="protein sequence ID" value="KAK9760553.1"/>
    <property type="molecule type" value="Genomic_DNA"/>
</dbReference>
<keyword evidence="4" id="KW-1185">Reference proteome</keyword>
<evidence type="ECO:0000259" key="2">
    <source>
        <dbReference type="SMART" id="SM00721"/>
    </source>
</evidence>
<dbReference type="Proteomes" id="UP001479436">
    <property type="component" value="Unassembled WGS sequence"/>
</dbReference>
<reference evidence="3 4" key="1">
    <citation type="submission" date="2023-04" db="EMBL/GenBank/DDBJ databases">
        <title>Genome of Basidiobolus ranarum AG-B5.</title>
        <authorList>
            <person name="Stajich J.E."/>
            <person name="Carter-House D."/>
            <person name="Gryganskyi A."/>
        </authorList>
    </citation>
    <scope>NUCLEOTIDE SEQUENCE [LARGE SCALE GENOMIC DNA]</scope>
    <source>
        <strain evidence="3 4">AG-B5</strain>
    </source>
</reference>
<comment type="caution">
    <text evidence="3">The sequence shown here is derived from an EMBL/GenBank/DDBJ whole genome shotgun (WGS) entry which is preliminary data.</text>
</comment>